<evidence type="ECO:0000256" key="2">
    <source>
        <dbReference type="SAM" id="SignalP"/>
    </source>
</evidence>
<gene>
    <name evidence="3" type="ORF">FKR81_19210</name>
</gene>
<keyword evidence="2" id="KW-0732">Signal</keyword>
<dbReference type="AlphaFoldDB" id="A0A563ESU4"/>
<proteinExistence type="predicted"/>
<keyword evidence="4" id="KW-1185">Reference proteome</keyword>
<evidence type="ECO:0000256" key="1">
    <source>
        <dbReference type="SAM" id="MobiDB-lite"/>
    </source>
</evidence>
<dbReference type="OrthoDB" id="5148907at2"/>
<dbReference type="EMBL" id="VOBR01000011">
    <property type="protein sequence ID" value="TWP50736.1"/>
    <property type="molecule type" value="Genomic_DNA"/>
</dbReference>
<feature type="signal peptide" evidence="2">
    <location>
        <begin position="1"/>
        <end position="19"/>
    </location>
</feature>
<name>A0A563ESU4_9PSEU</name>
<organism evidence="3 4">
    <name type="scientific">Lentzea tibetensis</name>
    <dbReference type="NCBI Taxonomy" id="2591470"/>
    <lineage>
        <taxon>Bacteria</taxon>
        <taxon>Bacillati</taxon>
        <taxon>Actinomycetota</taxon>
        <taxon>Actinomycetes</taxon>
        <taxon>Pseudonocardiales</taxon>
        <taxon>Pseudonocardiaceae</taxon>
        <taxon>Lentzea</taxon>
    </lineage>
</organism>
<evidence type="ECO:0000313" key="3">
    <source>
        <dbReference type="EMBL" id="TWP50736.1"/>
    </source>
</evidence>
<dbReference type="RefSeq" id="WP_146353456.1">
    <property type="nucleotide sequence ID" value="NZ_VOBR01000011.1"/>
</dbReference>
<evidence type="ECO:0000313" key="4">
    <source>
        <dbReference type="Proteomes" id="UP000316639"/>
    </source>
</evidence>
<evidence type="ECO:0008006" key="5">
    <source>
        <dbReference type="Google" id="ProtNLM"/>
    </source>
</evidence>
<comment type="caution">
    <text evidence="3">The sequence shown here is derived from an EMBL/GenBank/DDBJ whole genome shotgun (WGS) entry which is preliminary data.</text>
</comment>
<feature type="chain" id="PRO_5039694594" description="Lipoprotein" evidence="2">
    <location>
        <begin position="20"/>
        <end position="121"/>
    </location>
</feature>
<accession>A0A563ESU4</accession>
<dbReference type="PROSITE" id="PS51257">
    <property type="entry name" value="PROKAR_LIPOPROTEIN"/>
    <property type="match status" value="1"/>
</dbReference>
<feature type="region of interest" description="Disordered" evidence="1">
    <location>
        <begin position="18"/>
        <end position="54"/>
    </location>
</feature>
<dbReference type="Proteomes" id="UP000316639">
    <property type="component" value="Unassembled WGS sequence"/>
</dbReference>
<feature type="compositionally biased region" description="Low complexity" evidence="1">
    <location>
        <begin position="18"/>
        <end position="44"/>
    </location>
</feature>
<protein>
    <recommendedName>
        <fullName evidence="5">Lipoprotein</fullName>
    </recommendedName>
</protein>
<reference evidence="3 4" key="1">
    <citation type="submission" date="2019-07" db="EMBL/GenBank/DDBJ databases">
        <title>Lentzea xizangensis sp. nov., isolated from Qinghai-Tibetan Plateau Soils.</title>
        <authorList>
            <person name="Huang J."/>
        </authorList>
    </citation>
    <scope>NUCLEOTIDE SEQUENCE [LARGE SCALE GENOMIC DNA]</scope>
    <source>
        <strain evidence="3 4">FXJ1.1311</strain>
    </source>
</reference>
<sequence length="121" mass="12191">MRYLAAVLLVVLAACGLPAQTSPPSSSSSSASQSRTSSSSHAQPTPTPSAGELTLRGTVEPGVESGCLILVTGGQEYLLLGGDRNVVTAGADVVVQGVPRPGEQTTCQQGVPFEVKNAEPG</sequence>